<accession>A0A1D1VSY0</accession>
<dbReference type="Proteomes" id="UP000186922">
    <property type="component" value="Unassembled WGS sequence"/>
</dbReference>
<evidence type="ECO:0000256" key="1">
    <source>
        <dbReference type="SAM" id="MobiDB-lite"/>
    </source>
</evidence>
<keyword evidence="3" id="KW-1185">Reference proteome</keyword>
<proteinExistence type="predicted"/>
<dbReference type="EMBL" id="BDGG01000007">
    <property type="protein sequence ID" value="GAV01669.1"/>
    <property type="molecule type" value="Genomic_DNA"/>
</dbReference>
<name>A0A1D1VSY0_RAMVA</name>
<dbReference type="AlphaFoldDB" id="A0A1D1VSY0"/>
<organism evidence="2 3">
    <name type="scientific">Ramazzottius varieornatus</name>
    <name type="common">Water bear</name>
    <name type="synonym">Tardigrade</name>
    <dbReference type="NCBI Taxonomy" id="947166"/>
    <lineage>
        <taxon>Eukaryota</taxon>
        <taxon>Metazoa</taxon>
        <taxon>Ecdysozoa</taxon>
        <taxon>Tardigrada</taxon>
        <taxon>Eutardigrada</taxon>
        <taxon>Parachela</taxon>
        <taxon>Hypsibioidea</taxon>
        <taxon>Ramazzottiidae</taxon>
        <taxon>Ramazzottius</taxon>
    </lineage>
</organism>
<gene>
    <name evidence="2" type="primary">RvY_12346</name>
    <name evidence="2" type="synonym">RvY_12346.2</name>
    <name evidence="2" type="ORF">RvY_12346-2</name>
</gene>
<protein>
    <submittedName>
        <fullName evidence="2">Uncharacterized protein</fullName>
    </submittedName>
</protein>
<reference evidence="2 3" key="1">
    <citation type="journal article" date="2016" name="Nat. Commun.">
        <title>Extremotolerant tardigrade genome and improved radiotolerance of human cultured cells by tardigrade-unique protein.</title>
        <authorList>
            <person name="Hashimoto T."/>
            <person name="Horikawa D.D."/>
            <person name="Saito Y."/>
            <person name="Kuwahara H."/>
            <person name="Kozuka-Hata H."/>
            <person name="Shin-I T."/>
            <person name="Minakuchi Y."/>
            <person name="Ohishi K."/>
            <person name="Motoyama A."/>
            <person name="Aizu T."/>
            <person name="Enomoto A."/>
            <person name="Kondo K."/>
            <person name="Tanaka S."/>
            <person name="Hara Y."/>
            <person name="Koshikawa S."/>
            <person name="Sagara H."/>
            <person name="Miura T."/>
            <person name="Yokobori S."/>
            <person name="Miyagawa K."/>
            <person name="Suzuki Y."/>
            <person name="Kubo T."/>
            <person name="Oyama M."/>
            <person name="Kohara Y."/>
            <person name="Fujiyama A."/>
            <person name="Arakawa K."/>
            <person name="Katayama T."/>
            <person name="Toyoda A."/>
            <person name="Kunieda T."/>
        </authorList>
    </citation>
    <scope>NUCLEOTIDE SEQUENCE [LARGE SCALE GENOMIC DNA]</scope>
    <source>
        <strain evidence="2 3">YOKOZUNA-1</strain>
    </source>
</reference>
<comment type="caution">
    <text evidence="2">The sequence shown here is derived from an EMBL/GenBank/DDBJ whole genome shotgun (WGS) entry which is preliminary data.</text>
</comment>
<feature type="region of interest" description="Disordered" evidence="1">
    <location>
        <begin position="47"/>
        <end position="77"/>
    </location>
</feature>
<evidence type="ECO:0000313" key="2">
    <source>
        <dbReference type="EMBL" id="GAV01669.1"/>
    </source>
</evidence>
<sequence>MDRSSAGRQISLLLPRKCCLTLGESTRVSGFRSKGLPLTRGRCDVIPASDESAPSMPSQHRKPSVFSGKAVQTQSRRLSNIPAASLLPSGRYSRKCQRVEASDFTKVRVS</sequence>
<evidence type="ECO:0000313" key="3">
    <source>
        <dbReference type="Proteomes" id="UP000186922"/>
    </source>
</evidence>